<dbReference type="PANTHER" id="PTHR47197:SF3">
    <property type="entry name" value="DIHYDRO-HEME D1 DEHYDROGENASE"/>
    <property type="match status" value="1"/>
</dbReference>
<dbReference type="AlphaFoldDB" id="A0A917VN18"/>
<reference evidence="1" key="1">
    <citation type="journal article" date="2014" name="Int. J. Syst. Evol. Microbiol.">
        <title>Complete genome sequence of Corynebacterium casei LMG S-19264T (=DSM 44701T), isolated from a smear-ripened cheese.</title>
        <authorList>
            <consortium name="US DOE Joint Genome Institute (JGI-PGF)"/>
            <person name="Walter F."/>
            <person name="Albersmeier A."/>
            <person name="Kalinowski J."/>
            <person name="Ruckert C."/>
        </authorList>
    </citation>
    <scope>NUCLEOTIDE SEQUENCE</scope>
    <source>
        <strain evidence="1">CGMCC 4.3508</strain>
    </source>
</reference>
<gene>
    <name evidence="1" type="ORF">GCM10011588_09910</name>
</gene>
<protein>
    <submittedName>
        <fullName evidence="1">Uncharacterized protein</fullName>
    </submittedName>
</protein>
<dbReference type="PANTHER" id="PTHR47197">
    <property type="entry name" value="PROTEIN NIRF"/>
    <property type="match status" value="1"/>
</dbReference>
<accession>A0A917VN18</accession>
<dbReference type="Gene3D" id="2.130.10.10">
    <property type="entry name" value="YVTN repeat-like/Quinoprotein amine dehydrogenase"/>
    <property type="match status" value="2"/>
</dbReference>
<dbReference type="EMBL" id="BMMH01000002">
    <property type="protein sequence ID" value="GGK97479.1"/>
    <property type="molecule type" value="Genomic_DNA"/>
</dbReference>
<sequence>MQHRSFPDTARRVRRRKPRVTVAAVLLAAVVLLTGCSGDSEPGPGDVPTREPAAPAVSPLVATTPAGQILPAPTRLTALVSDAGSGNLAGLDTTGTTLTLFTPATEPPTTHQVRLPAPAATIAAGTPGEILAATDGAILRVDAATRALTRIPVDGDLRSVRSRPDGTLIAGTADGRIVVLDRAGGVRQTVSGLVSADAIALTGDTLAVLDRRQTLLTEIAPGYERLGLALRAGAGAANLVEAPYDRVVVTDPDSGQLLVFTTDPLVLRQRYPVRSSPYALAYDRRSDTVWATCTQSNEIVGYDLSTGTPREVGRYPTVRQPNAVTVDDATGDLYIGSATDPGLQRIPADQRKRGQ</sequence>
<dbReference type="RefSeq" id="WP_058855480.1">
    <property type="nucleotide sequence ID" value="NZ_BMMH01000002.1"/>
</dbReference>
<organism evidence="1 2">
    <name type="scientific">Nocardia jinanensis</name>
    <dbReference type="NCBI Taxonomy" id="382504"/>
    <lineage>
        <taxon>Bacteria</taxon>
        <taxon>Bacillati</taxon>
        <taxon>Actinomycetota</taxon>
        <taxon>Actinomycetes</taxon>
        <taxon>Mycobacteriales</taxon>
        <taxon>Nocardiaceae</taxon>
        <taxon>Nocardia</taxon>
    </lineage>
</organism>
<dbReference type="SUPFAM" id="SSF63829">
    <property type="entry name" value="Calcium-dependent phosphotriesterase"/>
    <property type="match status" value="1"/>
</dbReference>
<evidence type="ECO:0000313" key="1">
    <source>
        <dbReference type="EMBL" id="GGK97479.1"/>
    </source>
</evidence>
<dbReference type="InterPro" id="IPR015943">
    <property type="entry name" value="WD40/YVTN_repeat-like_dom_sf"/>
</dbReference>
<name>A0A917VN18_9NOCA</name>
<reference evidence="1" key="2">
    <citation type="submission" date="2020-09" db="EMBL/GenBank/DDBJ databases">
        <authorList>
            <person name="Sun Q."/>
            <person name="Zhou Y."/>
        </authorList>
    </citation>
    <scope>NUCLEOTIDE SEQUENCE</scope>
    <source>
        <strain evidence="1">CGMCC 4.3508</strain>
    </source>
</reference>
<evidence type="ECO:0000313" key="2">
    <source>
        <dbReference type="Proteomes" id="UP000638263"/>
    </source>
</evidence>
<comment type="caution">
    <text evidence="1">The sequence shown here is derived from an EMBL/GenBank/DDBJ whole genome shotgun (WGS) entry which is preliminary data.</text>
</comment>
<dbReference type="InterPro" id="IPR051200">
    <property type="entry name" value="Host-pathogen_enzymatic-act"/>
</dbReference>
<dbReference type="Proteomes" id="UP000638263">
    <property type="component" value="Unassembled WGS sequence"/>
</dbReference>
<proteinExistence type="predicted"/>
<keyword evidence="2" id="KW-1185">Reference proteome</keyword>